<gene>
    <name evidence="3" type="ORF">OICFNHDK_1146</name>
</gene>
<evidence type="ECO:0000313" key="4">
    <source>
        <dbReference type="Proteomes" id="UP001055307"/>
    </source>
</evidence>
<name>A0AAV4Z4G3_9HYPH</name>
<dbReference type="Gene3D" id="3.90.550.10">
    <property type="entry name" value="Spore Coat Polysaccharide Biosynthesis Protein SpsA, Chain A"/>
    <property type="match status" value="1"/>
</dbReference>
<dbReference type="EMBL" id="BPQF01000007">
    <property type="protein sequence ID" value="GJD38697.1"/>
    <property type="molecule type" value="Genomic_DNA"/>
</dbReference>
<accession>A0AAV4Z4G3</accession>
<keyword evidence="4" id="KW-1185">Reference proteome</keyword>
<dbReference type="SUPFAM" id="SSF53448">
    <property type="entry name" value="Nucleotide-diphospho-sugar transferases"/>
    <property type="match status" value="1"/>
</dbReference>
<reference evidence="3" key="2">
    <citation type="submission" date="2021-08" db="EMBL/GenBank/DDBJ databases">
        <authorList>
            <person name="Tani A."/>
            <person name="Ola A."/>
            <person name="Ogura Y."/>
            <person name="Katsura K."/>
            <person name="Hayashi T."/>
        </authorList>
    </citation>
    <scope>NUCLEOTIDE SEQUENCE</scope>
    <source>
        <strain evidence="3">DSM 21893</strain>
    </source>
</reference>
<dbReference type="Proteomes" id="UP001055307">
    <property type="component" value="Unassembled WGS sequence"/>
</dbReference>
<dbReference type="RefSeq" id="WP_192216149.1">
    <property type="nucleotide sequence ID" value="NZ_BPQF01000007.1"/>
</dbReference>
<dbReference type="PANTHER" id="PTHR43630:SF2">
    <property type="entry name" value="GLYCOSYLTRANSFERASE"/>
    <property type="match status" value="1"/>
</dbReference>
<evidence type="ECO:0000256" key="1">
    <source>
        <dbReference type="ARBA" id="ARBA00038494"/>
    </source>
</evidence>
<organism evidence="3 4">
    <name type="scientific">Methylobacterium bullatum</name>
    <dbReference type="NCBI Taxonomy" id="570505"/>
    <lineage>
        <taxon>Bacteria</taxon>
        <taxon>Pseudomonadati</taxon>
        <taxon>Pseudomonadota</taxon>
        <taxon>Alphaproteobacteria</taxon>
        <taxon>Hyphomicrobiales</taxon>
        <taxon>Methylobacteriaceae</taxon>
        <taxon>Methylobacterium</taxon>
    </lineage>
</organism>
<feature type="domain" description="Glycosyltransferase 2-like" evidence="2">
    <location>
        <begin position="7"/>
        <end position="124"/>
    </location>
</feature>
<comment type="similarity">
    <text evidence="1">Belongs to the glycosyltransferase 2 family. WaaE/KdtX subfamily.</text>
</comment>
<evidence type="ECO:0000313" key="3">
    <source>
        <dbReference type="EMBL" id="GJD38697.1"/>
    </source>
</evidence>
<dbReference type="InterPro" id="IPR001173">
    <property type="entry name" value="Glyco_trans_2-like"/>
</dbReference>
<proteinExistence type="inferred from homology"/>
<comment type="caution">
    <text evidence="3">The sequence shown here is derived from an EMBL/GenBank/DDBJ whole genome shotgun (WGS) entry which is preliminary data.</text>
</comment>
<dbReference type="CDD" id="cd02511">
    <property type="entry name" value="Beta4Glucosyltransferase"/>
    <property type="match status" value="1"/>
</dbReference>
<dbReference type="Pfam" id="PF00535">
    <property type="entry name" value="Glycos_transf_2"/>
    <property type="match status" value="1"/>
</dbReference>
<evidence type="ECO:0000259" key="2">
    <source>
        <dbReference type="Pfam" id="PF00535"/>
    </source>
</evidence>
<dbReference type="AlphaFoldDB" id="A0AAV4Z4G3"/>
<reference evidence="3" key="1">
    <citation type="journal article" date="2016" name="Front. Microbiol.">
        <title>Genome Sequence of the Piezophilic, Mesophilic Sulfate-Reducing Bacterium Desulfovibrio indicus J2T.</title>
        <authorList>
            <person name="Cao J."/>
            <person name="Maignien L."/>
            <person name="Shao Z."/>
            <person name="Alain K."/>
            <person name="Jebbar M."/>
        </authorList>
    </citation>
    <scope>NUCLEOTIDE SEQUENCE</scope>
    <source>
        <strain evidence="3">DSM 21893</strain>
    </source>
</reference>
<protein>
    <recommendedName>
        <fullName evidence="2">Glycosyltransferase 2-like domain-containing protein</fullName>
    </recommendedName>
</protein>
<dbReference type="InterPro" id="IPR029044">
    <property type="entry name" value="Nucleotide-diphossugar_trans"/>
</dbReference>
<sequence length="276" mass="30848">MSAPPLSIFLIAFNEADRIGATIRAVRDLTDDLVVVDSGSTDGTQALAASLGARVIHNTWSGYGPQKRFAETVCRHDWLLNLDADEVVPPDLSDAIRTMFAAGEPAHPAYRIAIAEIFPGESRPHPWAYALHPVRLYRKDRGRYSPSPVHDRVELDPGASVGRLKGVIHHFSVRSLGDQLDKLNRYSDQQARDLEARGVTIPTWRIFVELPLNFLKAYLGRRHFVRGVYGFLTAANYAISRHLRVAKHYERRSALISTPLPPIEPAKRVDPSDAKF</sequence>
<dbReference type="PANTHER" id="PTHR43630">
    <property type="entry name" value="POLY-BETA-1,6-N-ACETYL-D-GLUCOSAMINE SYNTHASE"/>
    <property type="match status" value="1"/>
</dbReference>